<dbReference type="EMBL" id="BLPF01000002">
    <property type="protein sequence ID" value="GFJ81563.1"/>
    <property type="molecule type" value="Genomic_DNA"/>
</dbReference>
<reference evidence="1 2" key="1">
    <citation type="submission" date="2020-03" db="EMBL/GenBank/DDBJ databases">
        <title>Whole genome shotgun sequence of Phytohabitans houttuyneae NBRC 108639.</title>
        <authorList>
            <person name="Komaki H."/>
            <person name="Tamura T."/>
        </authorList>
    </citation>
    <scope>NUCLEOTIDE SEQUENCE [LARGE SCALE GENOMIC DNA]</scope>
    <source>
        <strain evidence="1 2">NBRC 108639</strain>
    </source>
</reference>
<accession>A0A6V8K8N8</accession>
<proteinExistence type="predicted"/>
<dbReference type="AlphaFoldDB" id="A0A6V8K8N8"/>
<evidence type="ECO:0000313" key="1">
    <source>
        <dbReference type="EMBL" id="GFJ81563.1"/>
    </source>
</evidence>
<dbReference type="Proteomes" id="UP000482800">
    <property type="component" value="Unassembled WGS sequence"/>
</dbReference>
<gene>
    <name evidence="1" type="ORF">Phou_057430</name>
</gene>
<reference evidence="1 2" key="2">
    <citation type="submission" date="2020-03" db="EMBL/GenBank/DDBJ databases">
        <authorList>
            <person name="Ichikawa N."/>
            <person name="Kimura A."/>
            <person name="Kitahashi Y."/>
            <person name="Uohara A."/>
        </authorList>
    </citation>
    <scope>NUCLEOTIDE SEQUENCE [LARGE SCALE GENOMIC DNA]</scope>
    <source>
        <strain evidence="1 2">NBRC 108639</strain>
    </source>
</reference>
<evidence type="ECO:0000313" key="2">
    <source>
        <dbReference type="Proteomes" id="UP000482800"/>
    </source>
</evidence>
<organism evidence="1 2">
    <name type="scientific">Phytohabitans houttuyneae</name>
    <dbReference type="NCBI Taxonomy" id="1076126"/>
    <lineage>
        <taxon>Bacteria</taxon>
        <taxon>Bacillati</taxon>
        <taxon>Actinomycetota</taxon>
        <taxon>Actinomycetes</taxon>
        <taxon>Micromonosporales</taxon>
        <taxon>Micromonosporaceae</taxon>
    </lineage>
</organism>
<protein>
    <submittedName>
        <fullName evidence="1">Uncharacterized protein</fullName>
    </submittedName>
</protein>
<sequence>MVPRDRAIGERVEQKVAQCPAVDLGASGERAGLRCVVHEGAAGRVEDAVLLALGARLRPEVAGEAGVGQRLLPGLGMQVEHPAL</sequence>
<keyword evidence="2" id="KW-1185">Reference proteome</keyword>
<comment type="caution">
    <text evidence="1">The sequence shown here is derived from an EMBL/GenBank/DDBJ whole genome shotgun (WGS) entry which is preliminary data.</text>
</comment>
<name>A0A6V8K8N8_9ACTN</name>